<keyword evidence="4" id="KW-0812">Transmembrane</keyword>
<name>A0A556N2P1_9FLAO</name>
<keyword evidence="2 6" id="KW-0808">Transferase</keyword>
<evidence type="ECO:0000256" key="1">
    <source>
        <dbReference type="ARBA" id="ARBA00005189"/>
    </source>
</evidence>
<dbReference type="PANTHER" id="PTHR10434">
    <property type="entry name" value="1-ACYL-SN-GLYCEROL-3-PHOSPHATE ACYLTRANSFERASE"/>
    <property type="match status" value="1"/>
</dbReference>
<protein>
    <submittedName>
        <fullName evidence="6">1-acyl-sn-glycerol-3-phosphate acyltransferase</fullName>
    </submittedName>
</protein>
<dbReference type="OrthoDB" id="9803035at2"/>
<dbReference type="GO" id="GO:0003841">
    <property type="term" value="F:1-acylglycerol-3-phosphate O-acyltransferase activity"/>
    <property type="evidence" value="ECO:0007669"/>
    <property type="project" value="TreeGrafter"/>
</dbReference>
<dbReference type="SUPFAM" id="SSF69593">
    <property type="entry name" value="Glycerol-3-phosphate (1)-acyltransferase"/>
    <property type="match status" value="1"/>
</dbReference>
<evidence type="ECO:0000256" key="2">
    <source>
        <dbReference type="ARBA" id="ARBA00022679"/>
    </source>
</evidence>
<comment type="pathway">
    <text evidence="1">Lipid metabolism.</text>
</comment>
<dbReference type="Pfam" id="PF01553">
    <property type="entry name" value="Acyltransferase"/>
    <property type="match status" value="1"/>
</dbReference>
<dbReference type="SMART" id="SM00563">
    <property type="entry name" value="PlsC"/>
    <property type="match status" value="1"/>
</dbReference>
<evidence type="ECO:0000313" key="6">
    <source>
        <dbReference type="EMBL" id="TSJ46422.1"/>
    </source>
</evidence>
<sequence>MKQFLGVLSLCYKCYVGLIFVTTLLLFYPFIFLTLSRHAWKKWSFPINVVWSFTVRLCCGIWVHRLRRVRLPKGPYLIVSNHTSYFDIFIMYSILPTHRFLFMGKSEILGYPLMKTFFKRLNIPVYRNDRIKAAKSFIQAKNAVKEGWSIVIFPEGGIPDCNLPEMVEFKSGAFKLSKHAQIPIVPITFLDHYHMFSDPDQVLGYAHPGISRIYMHDIISVEQQNELSESELSDLVFKILAEPLRERGLMKN</sequence>
<dbReference type="AlphaFoldDB" id="A0A556N2P1"/>
<keyword evidence="3 6" id="KW-0012">Acyltransferase</keyword>
<gene>
    <name evidence="6" type="ORF">FO442_04495</name>
</gene>
<dbReference type="GO" id="GO:0006654">
    <property type="term" value="P:phosphatidic acid biosynthetic process"/>
    <property type="evidence" value="ECO:0007669"/>
    <property type="project" value="TreeGrafter"/>
</dbReference>
<organism evidence="6 7">
    <name type="scientific">Fluviicola chungangensis</name>
    <dbReference type="NCBI Taxonomy" id="2597671"/>
    <lineage>
        <taxon>Bacteria</taxon>
        <taxon>Pseudomonadati</taxon>
        <taxon>Bacteroidota</taxon>
        <taxon>Flavobacteriia</taxon>
        <taxon>Flavobacteriales</taxon>
        <taxon>Crocinitomicaceae</taxon>
        <taxon>Fluviicola</taxon>
    </lineage>
</organism>
<dbReference type="Proteomes" id="UP000316008">
    <property type="component" value="Unassembled WGS sequence"/>
</dbReference>
<evidence type="ECO:0000259" key="5">
    <source>
        <dbReference type="SMART" id="SM00563"/>
    </source>
</evidence>
<reference evidence="6 7" key="1">
    <citation type="submission" date="2019-07" db="EMBL/GenBank/DDBJ databases">
        <authorList>
            <person name="Huq M.A."/>
        </authorList>
    </citation>
    <scope>NUCLEOTIDE SEQUENCE [LARGE SCALE GENOMIC DNA]</scope>
    <source>
        <strain evidence="6 7">MAH-3</strain>
    </source>
</reference>
<dbReference type="RefSeq" id="WP_144331959.1">
    <property type="nucleotide sequence ID" value="NZ_VLPL01000002.1"/>
</dbReference>
<proteinExistence type="predicted"/>
<evidence type="ECO:0000256" key="3">
    <source>
        <dbReference type="ARBA" id="ARBA00023315"/>
    </source>
</evidence>
<evidence type="ECO:0000256" key="4">
    <source>
        <dbReference type="SAM" id="Phobius"/>
    </source>
</evidence>
<dbReference type="PANTHER" id="PTHR10434:SF11">
    <property type="entry name" value="1-ACYL-SN-GLYCEROL-3-PHOSPHATE ACYLTRANSFERASE"/>
    <property type="match status" value="1"/>
</dbReference>
<keyword evidence="7" id="KW-1185">Reference proteome</keyword>
<dbReference type="InterPro" id="IPR002123">
    <property type="entry name" value="Plipid/glycerol_acylTrfase"/>
</dbReference>
<dbReference type="EMBL" id="VLPL01000002">
    <property type="protein sequence ID" value="TSJ46422.1"/>
    <property type="molecule type" value="Genomic_DNA"/>
</dbReference>
<comment type="caution">
    <text evidence="6">The sequence shown here is derived from an EMBL/GenBank/DDBJ whole genome shotgun (WGS) entry which is preliminary data.</text>
</comment>
<feature type="transmembrane region" description="Helical" evidence="4">
    <location>
        <begin position="12"/>
        <end position="31"/>
    </location>
</feature>
<accession>A0A556N2P1</accession>
<feature type="domain" description="Phospholipid/glycerol acyltransferase" evidence="5">
    <location>
        <begin position="76"/>
        <end position="192"/>
    </location>
</feature>
<keyword evidence="4" id="KW-0472">Membrane</keyword>
<evidence type="ECO:0000313" key="7">
    <source>
        <dbReference type="Proteomes" id="UP000316008"/>
    </source>
</evidence>
<dbReference type="CDD" id="cd07989">
    <property type="entry name" value="LPLAT_AGPAT-like"/>
    <property type="match status" value="1"/>
</dbReference>
<feature type="transmembrane region" description="Helical" evidence="4">
    <location>
        <begin position="75"/>
        <end position="95"/>
    </location>
</feature>
<keyword evidence="4" id="KW-1133">Transmembrane helix</keyword>
<feature type="transmembrane region" description="Helical" evidence="4">
    <location>
        <begin position="43"/>
        <end position="63"/>
    </location>
</feature>